<dbReference type="Pfam" id="PF00033">
    <property type="entry name" value="Cytochrome_B"/>
    <property type="match status" value="1"/>
</dbReference>
<dbReference type="Pfam" id="PF13442">
    <property type="entry name" value="Cytochrome_CBB3"/>
    <property type="match status" value="1"/>
</dbReference>
<evidence type="ECO:0000256" key="5">
    <source>
        <dbReference type="SAM" id="MobiDB-lite"/>
    </source>
</evidence>
<evidence type="ECO:0000313" key="10">
    <source>
        <dbReference type="Proteomes" id="UP000295210"/>
    </source>
</evidence>
<dbReference type="InterPro" id="IPR036909">
    <property type="entry name" value="Cyt_c-like_dom_sf"/>
</dbReference>
<dbReference type="SUPFAM" id="SSF46626">
    <property type="entry name" value="Cytochrome c"/>
    <property type="match status" value="1"/>
</dbReference>
<keyword evidence="6" id="KW-0812">Transmembrane</keyword>
<dbReference type="InterPro" id="IPR016174">
    <property type="entry name" value="Di-haem_cyt_TM"/>
</dbReference>
<name>A0A4R1LA22_9BACT</name>
<keyword evidence="3 4" id="KW-0408">Iron</keyword>
<dbReference type="PROSITE" id="PS51002">
    <property type="entry name" value="CYTB_NTER"/>
    <property type="match status" value="1"/>
</dbReference>
<keyword evidence="2 4" id="KW-0479">Metal-binding</keyword>
<dbReference type="GO" id="GO:0022904">
    <property type="term" value="P:respiratory electron transport chain"/>
    <property type="evidence" value="ECO:0007669"/>
    <property type="project" value="InterPro"/>
</dbReference>
<organism evidence="9 10">
    <name type="scientific">Acidipila rosea</name>
    <dbReference type="NCBI Taxonomy" id="768535"/>
    <lineage>
        <taxon>Bacteria</taxon>
        <taxon>Pseudomonadati</taxon>
        <taxon>Acidobacteriota</taxon>
        <taxon>Terriglobia</taxon>
        <taxon>Terriglobales</taxon>
        <taxon>Acidobacteriaceae</taxon>
        <taxon>Acidipila</taxon>
    </lineage>
</organism>
<feature type="transmembrane region" description="Helical" evidence="6">
    <location>
        <begin position="262"/>
        <end position="280"/>
    </location>
</feature>
<dbReference type="GO" id="GO:0009055">
    <property type="term" value="F:electron transfer activity"/>
    <property type="evidence" value="ECO:0007669"/>
    <property type="project" value="InterPro"/>
</dbReference>
<dbReference type="Gene3D" id="1.20.810.10">
    <property type="entry name" value="Cytochrome Bc1 Complex, Chain C"/>
    <property type="match status" value="1"/>
</dbReference>
<evidence type="ECO:0000256" key="6">
    <source>
        <dbReference type="SAM" id="Phobius"/>
    </source>
</evidence>
<feature type="transmembrane region" description="Helical" evidence="6">
    <location>
        <begin position="100"/>
        <end position="121"/>
    </location>
</feature>
<dbReference type="InterPro" id="IPR036150">
    <property type="entry name" value="Cyt_b/b6_C_sf"/>
</dbReference>
<dbReference type="GO" id="GO:0016020">
    <property type="term" value="C:membrane"/>
    <property type="evidence" value="ECO:0007669"/>
    <property type="project" value="InterPro"/>
</dbReference>
<dbReference type="OrthoDB" id="9804503at2"/>
<dbReference type="InterPro" id="IPR005797">
    <property type="entry name" value="Cyt_b/b6_N"/>
</dbReference>
<keyword evidence="6" id="KW-1133">Transmembrane helix</keyword>
<evidence type="ECO:0000256" key="3">
    <source>
        <dbReference type="ARBA" id="ARBA00023004"/>
    </source>
</evidence>
<dbReference type="GO" id="GO:0046872">
    <property type="term" value="F:metal ion binding"/>
    <property type="evidence" value="ECO:0007669"/>
    <property type="project" value="UniProtKB-KW"/>
</dbReference>
<accession>A0A4R1LA22</accession>
<dbReference type="PANTHER" id="PTHR19271:SF16">
    <property type="entry name" value="CYTOCHROME B"/>
    <property type="match status" value="1"/>
</dbReference>
<dbReference type="GO" id="GO:0020037">
    <property type="term" value="F:heme binding"/>
    <property type="evidence" value="ECO:0007669"/>
    <property type="project" value="InterPro"/>
</dbReference>
<dbReference type="InterPro" id="IPR027387">
    <property type="entry name" value="Cytb/b6-like_sf"/>
</dbReference>
<evidence type="ECO:0000313" key="9">
    <source>
        <dbReference type="EMBL" id="TCK74237.1"/>
    </source>
</evidence>
<dbReference type="PANTHER" id="PTHR19271">
    <property type="entry name" value="CYTOCHROME B"/>
    <property type="match status" value="1"/>
</dbReference>
<feature type="domain" description="Cytochrome c" evidence="8">
    <location>
        <begin position="398"/>
        <end position="475"/>
    </location>
</feature>
<evidence type="ECO:0000256" key="2">
    <source>
        <dbReference type="ARBA" id="ARBA00022723"/>
    </source>
</evidence>
<feature type="region of interest" description="Disordered" evidence="5">
    <location>
        <begin position="476"/>
        <end position="505"/>
    </location>
</feature>
<dbReference type="Gene3D" id="1.10.760.10">
    <property type="entry name" value="Cytochrome c-like domain"/>
    <property type="match status" value="1"/>
</dbReference>
<dbReference type="EMBL" id="SMGK01000002">
    <property type="protein sequence ID" value="TCK74237.1"/>
    <property type="molecule type" value="Genomic_DNA"/>
</dbReference>
<keyword evidence="6" id="KW-0472">Membrane</keyword>
<dbReference type="PROSITE" id="PS51007">
    <property type="entry name" value="CYTC"/>
    <property type="match status" value="1"/>
</dbReference>
<evidence type="ECO:0000259" key="8">
    <source>
        <dbReference type="PROSITE" id="PS51007"/>
    </source>
</evidence>
<comment type="caution">
    <text evidence="9">The sequence shown here is derived from an EMBL/GenBank/DDBJ whole genome shotgun (WGS) entry which is preliminary data.</text>
</comment>
<feature type="transmembrane region" description="Helical" evidence="6">
    <location>
        <begin position="195"/>
        <end position="219"/>
    </location>
</feature>
<dbReference type="AlphaFoldDB" id="A0A4R1LA22"/>
<protein>
    <submittedName>
        <fullName evidence="9">Ubiquinol-cytochrome c reductase cytochrome b subunit</fullName>
    </submittedName>
</protein>
<proteinExistence type="predicted"/>
<sequence length="505" mass="55202">MPGLKEGAVSVAKKTYDWIERRVQLEGPIKSAAMHPVPRNTASWWYVFGSAAMTLLMLQVVTGILLALVYVPSAGQAWSSLNLLNHNLALGWFLRAMHGWGSNFMVAIVVIHMVQVFLFGAYKYPRELTWTLGVFMLLMTLGMAFTGQVLRFDQDAYWGLGIGASISSRIPVIGHWVVHLLLGGPIIGGATLTRFFALHVFVIPGILLAFTGLHVWLVLTLGINEYPKPGYIVRPGTYEKDYEELTHKDGIPFVPDALWKDLFFSAAIIAAVAICAFAFGPFGPTGQPDPTIIQTAPKPDYFFLWIYAVLSYLPESLETPFLLVAPVIGIAVLLALPYVAGKGEKSWYRRPVAVLVVVTLAVMWGTFTHLATFTPWSPIMTAWSADTLPAQMVHAQTPLERQGAIVFQGKQCRNCHSVAGTGGMRGPALDGVATRMTEDQLIRQVIQGGGNMPAYGKNLSPPQVTALVSFLETLRKPGQQPARDSAHPFEAGQRPQGAEGKQSAF</sequence>
<gene>
    <name evidence="9" type="ORF">C7378_1859</name>
</gene>
<dbReference type="GO" id="GO:0016491">
    <property type="term" value="F:oxidoreductase activity"/>
    <property type="evidence" value="ECO:0007669"/>
    <property type="project" value="InterPro"/>
</dbReference>
<reference evidence="9 10" key="1">
    <citation type="submission" date="2019-03" db="EMBL/GenBank/DDBJ databases">
        <title>Genomic Encyclopedia of Type Strains, Phase IV (KMG-IV): sequencing the most valuable type-strain genomes for metagenomic binning, comparative biology and taxonomic classification.</title>
        <authorList>
            <person name="Goeker M."/>
        </authorList>
    </citation>
    <scope>NUCLEOTIDE SEQUENCE [LARGE SCALE GENOMIC DNA]</scope>
    <source>
        <strain evidence="9 10">DSM 103428</strain>
    </source>
</reference>
<feature type="transmembrane region" description="Helical" evidence="6">
    <location>
        <begin position="323"/>
        <end position="340"/>
    </location>
</feature>
<evidence type="ECO:0000256" key="4">
    <source>
        <dbReference type="PROSITE-ProRule" id="PRU00433"/>
    </source>
</evidence>
<dbReference type="SUPFAM" id="SSF81342">
    <property type="entry name" value="Transmembrane di-heme cytochromes"/>
    <property type="match status" value="1"/>
</dbReference>
<dbReference type="InterPro" id="IPR009056">
    <property type="entry name" value="Cyt_c-like_dom"/>
</dbReference>
<keyword evidence="1 4" id="KW-0349">Heme</keyword>
<evidence type="ECO:0000256" key="1">
    <source>
        <dbReference type="ARBA" id="ARBA00022617"/>
    </source>
</evidence>
<feature type="domain" description="Cytochrome b/b6 N-terminal region profile" evidence="7">
    <location>
        <begin position="15"/>
        <end position="227"/>
    </location>
</feature>
<feature type="transmembrane region" description="Helical" evidence="6">
    <location>
        <begin position="44"/>
        <end position="71"/>
    </location>
</feature>
<dbReference type="RefSeq" id="WP_131994997.1">
    <property type="nucleotide sequence ID" value="NZ_SMGK01000002.1"/>
</dbReference>
<feature type="transmembrane region" description="Helical" evidence="6">
    <location>
        <begin position="352"/>
        <end position="371"/>
    </location>
</feature>
<dbReference type="SUPFAM" id="SSF81648">
    <property type="entry name" value="a domain/subunit of cytochrome bc1 complex (Ubiquinol-cytochrome c reductase)"/>
    <property type="match status" value="1"/>
</dbReference>
<feature type="transmembrane region" description="Helical" evidence="6">
    <location>
        <begin position="128"/>
        <end position="150"/>
    </location>
</feature>
<evidence type="ECO:0000259" key="7">
    <source>
        <dbReference type="PROSITE" id="PS51002"/>
    </source>
</evidence>
<dbReference type="Proteomes" id="UP000295210">
    <property type="component" value="Unassembled WGS sequence"/>
</dbReference>
<keyword evidence="10" id="KW-1185">Reference proteome</keyword>